<evidence type="ECO:0000256" key="7">
    <source>
        <dbReference type="ARBA" id="ARBA00023242"/>
    </source>
</evidence>
<evidence type="ECO:0000259" key="14">
    <source>
        <dbReference type="PROSITE" id="PS51294"/>
    </source>
</evidence>
<feature type="compositionally biased region" description="Pro residues" evidence="9">
    <location>
        <begin position="529"/>
        <end position="539"/>
    </location>
</feature>
<keyword evidence="3 8" id="KW-0863">Zinc-finger</keyword>
<dbReference type="GO" id="GO:0003682">
    <property type="term" value="F:chromatin binding"/>
    <property type="evidence" value="ECO:0007669"/>
    <property type="project" value="TreeGrafter"/>
</dbReference>
<dbReference type="PANTHER" id="PTHR12374">
    <property type="entry name" value="TRANSCRIPTIONAL ADAPTOR 2 ADA2 -RELATED"/>
    <property type="match status" value="1"/>
</dbReference>
<gene>
    <name evidence="15" type="ORF">HYH03_011953</name>
</gene>
<evidence type="ECO:0000256" key="3">
    <source>
        <dbReference type="ARBA" id="ARBA00022771"/>
    </source>
</evidence>
<dbReference type="GO" id="GO:0005634">
    <property type="term" value="C:nucleus"/>
    <property type="evidence" value="ECO:0007669"/>
    <property type="project" value="UniProtKB-SubCell"/>
</dbReference>
<proteinExistence type="predicted"/>
<keyword evidence="7" id="KW-0539">Nucleus</keyword>
<evidence type="ECO:0000256" key="6">
    <source>
        <dbReference type="ARBA" id="ARBA00023163"/>
    </source>
</evidence>
<feature type="domain" description="SANT" evidence="13">
    <location>
        <begin position="90"/>
        <end position="142"/>
    </location>
</feature>
<evidence type="ECO:0000256" key="8">
    <source>
        <dbReference type="PROSITE-ProRule" id="PRU00228"/>
    </source>
</evidence>
<dbReference type="InterPro" id="IPR043145">
    <property type="entry name" value="Znf_ZZ_sf"/>
</dbReference>
<dbReference type="PROSITE" id="PS01357">
    <property type="entry name" value="ZF_ZZ_1"/>
    <property type="match status" value="1"/>
</dbReference>
<evidence type="ECO:0000259" key="10">
    <source>
        <dbReference type="PROSITE" id="PS50090"/>
    </source>
</evidence>
<dbReference type="PROSITE" id="PS50934">
    <property type="entry name" value="SWIRM"/>
    <property type="match status" value="1"/>
</dbReference>
<dbReference type="Pfam" id="PF25299">
    <property type="entry name" value="ZZ_ADA2"/>
    <property type="match status" value="1"/>
</dbReference>
<dbReference type="InterPro" id="IPR055141">
    <property type="entry name" value="TADA2A_B-like_dom"/>
</dbReference>
<evidence type="ECO:0000256" key="4">
    <source>
        <dbReference type="ARBA" id="ARBA00022833"/>
    </source>
</evidence>
<name>A0A835XW87_9CHLO</name>
<evidence type="ECO:0000313" key="16">
    <source>
        <dbReference type="Proteomes" id="UP000612055"/>
    </source>
</evidence>
<comment type="caution">
    <text evidence="15">The sequence shown here is derived from an EMBL/GenBank/DDBJ whole genome shotgun (WGS) entry which is preliminary data.</text>
</comment>
<protein>
    <recommendedName>
        <fullName evidence="17">Transcriptional adapter</fullName>
    </recommendedName>
</protein>
<dbReference type="SMART" id="SM00717">
    <property type="entry name" value="SANT"/>
    <property type="match status" value="1"/>
</dbReference>
<feature type="region of interest" description="Disordered" evidence="9">
    <location>
        <begin position="529"/>
        <end position="560"/>
    </location>
</feature>
<dbReference type="InterPro" id="IPR017930">
    <property type="entry name" value="Myb_dom"/>
</dbReference>
<dbReference type="AlphaFoldDB" id="A0A835XW87"/>
<keyword evidence="6" id="KW-0804">Transcription</keyword>
<dbReference type="OrthoDB" id="270417at2759"/>
<evidence type="ECO:0000256" key="2">
    <source>
        <dbReference type="ARBA" id="ARBA00022723"/>
    </source>
</evidence>
<evidence type="ECO:0000256" key="5">
    <source>
        <dbReference type="ARBA" id="ARBA00023015"/>
    </source>
</evidence>
<feature type="compositionally biased region" description="Low complexity" evidence="9">
    <location>
        <begin position="266"/>
        <end position="284"/>
    </location>
</feature>
<feature type="compositionally biased region" description="Low complexity" evidence="9">
    <location>
        <begin position="241"/>
        <end position="252"/>
    </location>
</feature>
<dbReference type="GO" id="GO:0006357">
    <property type="term" value="P:regulation of transcription by RNA polymerase II"/>
    <property type="evidence" value="ECO:0007669"/>
    <property type="project" value="TreeGrafter"/>
</dbReference>
<sequence>MAGLQEVLFGNRNKRRKLKDGAVNKNQQEARRALYHCNYCQKDISHVPRIKCAECKDFDLCLECFSVGVEIKPHKNTHDYSVVENLSFPIFHPDWGADEEILLLEAIDQYGLGNWGGVSEHVGGKTPAQCRVHFMQIYIDCPTMPLPTPAPEMDQVDIQACIARARMGFSREPHRAGPSTGGAGAAAGSELRAASEPPTAANAASPSVDGGAGGEEAGGDRPADAATPAPEGDAAGGASGSGPQAVPGASPSGGKGMKRHRHDQAAAEAAAGAQGAAAAAAHHAQTGGRSMHHEPPTGGAGGTSGKAPRAEGGAAEGGGRSERADPTHSRPYNATGSYDATGFHAKRMEFDPEYDNDAECVVADMEFSEYDSPADVALKVQMLQLYNKRLDERERRRSFVLERGLLSSRSSQAVERRRNTQERDLHARMRVFARYQPQAAHEEFVEGLLLEARLRTRIAELREARRNGIRTLGDADVYETEKRRQKAAADAAAAAANAQAGQPYSTAGRGGAAAAAKAARAAAAAGGLAPPPGFTPPPLGGVLPSLGSGSGSAGPSDEAMSIALGGPAAVAAAQAQQSSQQAQAMAAAAQQAATAAAAAAAAATAQAQAAAANVAQQPPGPAQQQAAQVAAQAQAQAQQAGAHAAATAAAAQMQAHAAAAAMAAAAAAQQAASAAAAQAAAAYELSRPAASVPMGRGAGAALALWRSRRGVPLDISALPGVELLSSRERELCAGVRLLPAHYLSLKDMLLRDCEKHGATTRHEVRSFFRLEPSRALRLFDTLAAAGWVAGGPPGGGKGSLGGGGGLRALTAGGEAEGDEATGGEGMDVDDGGED</sequence>
<dbReference type="InterPro" id="IPR007526">
    <property type="entry name" value="SWIRM"/>
</dbReference>
<feature type="domain" description="ZZ-type" evidence="11">
    <location>
        <begin position="32"/>
        <end position="88"/>
    </location>
</feature>
<dbReference type="InterPro" id="IPR036388">
    <property type="entry name" value="WH-like_DNA-bd_sf"/>
</dbReference>
<feature type="compositionally biased region" description="Low complexity" evidence="9">
    <location>
        <begin position="186"/>
        <end position="209"/>
    </location>
</feature>
<feature type="domain" description="SWIRM" evidence="12">
    <location>
        <begin position="704"/>
        <end position="799"/>
    </location>
</feature>
<dbReference type="InterPro" id="IPR009057">
    <property type="entry name" value="Homeodomain-like_sf"/>
</dbReference>
<reference evidence="15" key="1">
    <citation type="journal article" date="2020" name="bioRxiv">
        <title>Comparative genomics of Chlamydomonas.</title>
        <authorList>
            <person name="Craig R.J."/>
            <person name="Hasan A.R."/>
            <person name="Ness R.W."/>
            <person name="Keightley P.D."/>
        </authorList>
    </citation>
    <scope>NUCLEOTIDE SEQUENCE</scope>
    <source>
        <strain evidence="15">CCAP 11/70</strain>
    </source>
</reference>
<dbReference type="PROSITE" id="PS50135">
    <property type="entry name" value="ZF_ZZ_2"/>
    <property type="match status" value="1"/>
</dbReference>
<dbReference type="EMBL" id="JAEHOE010000072">
    <property type="protein sequence ID" value="KAG2489501.1"/>
    <property type="molecule type" value="Genomic_DNA"/>
</dbReference>
<dbReference type="PROSITE" id="PS51293">
    <property type="entry name" value="SANT"/>
    <property type="match status" value="1"/>
</dbReference>
<organism evidence="15 16">
    <name type="scientific">Edaphochlamys debaryana</name>
    <dbReference type="NCBI Taxonomy" id="47281"/>
    <lineage>
        <taxon>Eukaryota</taxon>
        <taxon>Viridiplantae</taxon>
        <taxon>Chlorophyta</taxon>
        <taxon>core chlorophytes</taxon>
        <taxon>Chlorophyceae</taxon>
        <taxon>CS clade</taxon>
        <taxon>Chlamydomonadales</taxon>
        <taxon>Chlamydomonadales incertae sedis</taxon>
        <taxon>Edaphochlamys</taxon>
    </lineage>
</organism>
<dbReference type="CDD" id="cd02335">
    <property type="entry name" value="ZZ_ADA2"/>
    <property type="match status" value="1"/>
</dbReference>
<dbReference type="FunFam" id="1.10.10.10:FF:000087">
    <property type="entry name" value="Transcriptional adapter 2"/>
    <property type="match status" value="1"/>
</dbReference>
<dbReference type="Gene3D" id="1.10.10.60">
    <property type="entry name" value="Homeodomain-like"/>
    <property type="match status" value="1"/>
</dbReference>
<dbReference type="PROSITE" id="PS51294">
    <property type="entry name" value="HTH_MYB"/>
    <property type="match status" value="1"/>
</dbReference>
<evidence type="ECO:0000313" key="15">
    <source>
        <dbReference type="EMBL" id="KAG2489501.1"/>
    </source>
</evidence>
<dbReference type="GO" id="GO:0006338">
    <property type="term" value="P:chromatin remodeling"/>
    <property type="evidence" value="ECO:0007669"/>
    <property type="project" value="TreeGrafter"/>
</dbReference>
<dbReference type="PROSITE" id="PS50090">
    <property type="entry name" value="MYB_LIKE"/>
    <property type="match status" value="1"/>
</dbReference>
<evidence type="ECO:0000259" key="13">
    <source>
        <dbReference type="PROSITE" id="PS51293"/>
    </source>
</evidence>
<feature type="compositionally biased region" description="Gly residues" evidence="9">
    <location>
        <begin position="790"/>
        <end position="806"/>
    </location>
</feature>
<keyword evidence="5" id="KW-0805">Transcription regulation</keyword>
<dbReference type="Pfam" id="PF00249">
    <property type="entry name" value="Myb_DNA-binding"/>
    <property type="match status" value="1"/>
</dbReference>
<evidence type="ECO:0008006" key="17">
    <source>
        <dbReference type="Google" id="ProtNLM"/>
    </source>
</evidence>
<evidence type="ECO:0000256" key="9">
    <source>
        <dbReference type="SAM" id="MobiDB-lite"/>
    </source>
</evidence>
<keyword evidence="16" id="KW-1185">Reference proteome</keyword>
<dbReference type="GO" id="GO:0003713">
    <property type="term" value="F:transcription coactivator activity"/>
    <property type="evidence" value="ECO:0007669"/>
    <property type="project" value="TreeGrafter"/>
</dbReference>
<dbReference type="GO" id="GO:0008270">
    <property type="term" value="F:zinc ion binding"/>
    <property type="evidence" value="ECO:0007669"/>
    <property type="project" value="UniProtKB-KW"/>
</dbReference>
<dbReference type="SUPFAM" id="SSF57850">
    <property type="entry name" value="RING/U-box"/>
    <property type="match status" value="1"/>
</dbReference>
<dbReference type="Proteomes" id="UP000612055">
    <property type="component" value="Unassembled WGS sequence"/>
</dbReference>
<evidence type="ECO:0000259" key="11">
    <source>
        <dbReference type="PROSITE" id="PS50135"/>
    </source>
</evidence>
<dbReference type="SMART" id="SM00291">
    <property type="entry name" value="ZnF_ZZ"/>
    <property type="match status" value="1"/>
</dbReference>
<dbReference type="InterPro" id="IPR017884">
    <property type="entry name" value="SANT_dom"/>
</dbReference>
<keyword evidence="2" id="KW-0479">Metal-binding</keyword>
<feature type="domain" description="HTH myb-type" evidence="14">
    <location>
        <begin position="95"/>
        <end position="133"/>
    </location>
</feature>
<feature type="domain" description="Myb-like" evidence="10">
    <location>
        <begin position="95"/>
        <end position="138"/>
    </location>
</feature>
<feature type="compositionally biased region" description="Acidic residues" evidence="9">
    <location>
        <begin position="815"/>
        <end position="834"/>
    </location>
</feature>
<dbReference type="SUPFAM" id="SSF46689">
    <property type="entry name" value="Homeodomain-like"/>
    <property type="match status" value="2"/>
</dbReference>
<feature type="compositionally biased region" description="Low complexity" evidence="9">
    <location>
        <begin position="224"/>
        <end position="233"/>
    </location>
</feature>
<dbReference type="PANTHER" id="PTHR12374:SF20">
    <property type="entry name" value="TRANSCRIPTIONAL ADAPTER 2-ALPHA"/>
    <property type="match status" value="1"/>
</dbReference>
<comment type="subcellular location">
    <subcellularLocation>
        <location evidence="1">Nucleus</location>
    </subcellularLocation>
</comment>
<feature type="region of interest" description="Disordered" evidence="9">
    <location>
        <begin position="171"/>
        <end position="339"/>
    </location>
</feature>
<dbReference type="InterPro" id="IPR000433">
    <property type="entry name" value="Znf_ZZ"/>
</dbReference>
<accession>A0A835XW87</accession>
<dbReference type="Gene3D" id="1.10.10.10">
    <property type="entry name" value="Winged helix-like DNA-binding domain superfamily/Winged helix DNA-binding domain"/>
    <property type="match status" value="1"/>
</dbReference>
<evidence type="ECO:0000259" key="12">
    <source>
        <dbReference type="PROSITE" id="PS50934"/>
    </source>
</evidence>
<dbReference type="InterPro" id="IPR001005">
    <property type="entry name" value="SANT/Myb"/>
</dbReference>
<evidence type="ECO:0000256" key="1">
    <source>
        <dbReference type="ARBA" id="ARBA00004123"/>
    </source>
</evidence>
<feature type="compositionally biased region" description="Basic and acidic residues" evidence="9">
    <location>
        <begin position="319"/>
        <end position="328"/>
    </location>
</feature>
<dbReference type="Pfam" id="PF22941">
    <property type="entry name" value="TADA2A-like_3rd"/>
    <property type="match status" value="1"/>
</dbReference>
<keyword evidence="4" id="KW-0862">Zinc</keyword>
<dbReference type="Gene3D" id="3.30.60.90">
    <property type="match status" value="1"/>
</dbReference>
<dbReference type="FunFam" id="3.30.60.90:FF:000008">
    <property type="entry name" value="Transcriptional adapter 2"/>
    <property type="match status" value="1"/>
</dbReference>
<dbReference type="InterPro" id="IPR041983">
    <property type="entry name" value="ADA2-like_ZZ"/>
</dbReference>
<feature type="region of interest" description="Disordered" evidence="9">
    <location>
        <begin position="790"/>
        <end position="834"/>
    </location>
</feature>
<dbReference type="CDD" id="cd00167">
    <property type="entry name" value="SANT"/>
    <property type="match status" value="1"/>
</dbReference>